<proteinExistence type="predicted"/>
<sequence>MQEGAGTIIKLKYKKMSKDRISTLDLLMQAQAIIEDVEHQLKRLLVKSESKSQFKLDITVSLDEDLIQLSRKFSSDSSTDTEL</sequence>
<evidence type="ECO:0000313" key="1">
    <source>
        <dbReference type="EMBL" id="MER2997379.1"/>
    </source>
</evidence>
<accession>A0ABV1RSL9</accession>
<dbReference type="RefSeq" id="WP_350411772.1">
    <property type="nucleotide sequence ID" value="NZ_JBEOKT010000005.1"/>
</dbReference>
<protein>
    <submittedName>
        <fullName evidence="1">Uncharacterized protein</fullName>
    </submittedName>
</protein>
<dbReference type="Proteomes" id="UP001476807">
    <property type="component" value="Unassembled WGS sequence"/>
</dbReference>
<name>A0ABV1RSL9_9BACT</name>
<keyword evidence="2" id="KW-1185">Reference proteome</keyword>
<comment type="caution">
    <text evidence="1">The sequence shown here is derived from an EMBL/GenBank/DDBJ whole genome shotgun (WGS) entry which is preliminary data.</text>
</comment>
<gene>
    <name evidence="1" type="ORF">ABS362_07465</name>
</gene>
<evidence type="ECO:0000313" key="2">
    <source>
        <dbReference type="Proteomes" id="UP001476807"/>
    </source>
</evidence>
<organism evidence="1 2">
    <name type="scientific">Pontibacter populi</name>
    <dbReference type="NCBI Taxonomy" id="890055"/>
    <lineage>
        <taxon>Bacteria</taxon>
        <taxon>Pseudomonadati</taxon>
        <taxon>Bacteroidota</taxon>
        <taxon>Cytophagia</taxon>
        <taxon>Cytophagales</taxon>
        <taxon>Hymenobacteraceae</taxon>
        <taxon>Pontibacter</taxon>
    </lineage>
</organism>
<reference evidence="1 2" key="1">
    <citation type="submission" date="2024-06" db="EMBL/GenBank/DDBJ databases">
        <title>Pontibacter populi HYL7-15.</title>
        <authorList>
            <person name="Kim M.K."/>
        </authorList>
    </citation>
    <scope>NUCLEOTIDE SEQUENCE [LARGE SCALE GENOMIC DNA]</scope>
    <source>
        <strain evidence="1 2">HYL7-15</strain>
    </source>
</reference>
<dbReference type="EMBL" id="JBEOKT010000005">
    <property type="protein sequence ID" value="MER2997379.1"/>
    <property type="molecule type" value="Genomic_DNA"/>
</dbReference>